<dbReference type="CDD" id="cd00132">
    <property type="entry name" value="CRIB"/>
    <property type="match status" value="1"/>
</dbReference>
<protein>
    <recommendedName>
        <fullName evidence="2">CRIB domain-containing protein</fullName>
    </recommendedName>
</protein>
<keyword evidence="4" id="KW-1185">Reference proteome</keyword>
<name>A0A1X2IX19_9FUNG</name>
<gene>
    <name evidence="3" type="ORF">BCR42DRAFT_487521</name>
</gene>
<feature type="domain" description="CRIB" evidence="2">
    <location>
        <begin position="88"/>
        <end position="101"/>
    </location>
</feature>
<sequence length="214" mass="23463">MGSTLSKAKQIHLKTFTSPNKANYSYSDSAKVEVDTPLPLVEARPKVKSAPKVKKTKHRKHHHHHPVGSISVNKRTKPKYKKVTKSIIGKPTNFKHTNHMGPGDILGSSVDVTALSNELNGIAHQINCFEQKLHSKQQQSPPAPPPHLYISASVKKRAAATTASSKSNSPLSPVVPISFRRRQYRKAVPHHNPNLGLVNALMIEIPTLRSVAAS</sequence>
<dbReference type="EMBL" id="MCGE01000003">
    <property type="protein sequence ID" value="ORZ23577.1"/>
    <property type="molecule type" value="Genomic_DNA"/>
</dbReference>
<feature type="compositionally biased region" description="Basic residues" evidence="1">
    <location>
        <begin position="47"/>
        <end position="66"/>
    </location>
</feature>
<dbReference type="InterPro" id="IPR000095">
    <property type="entry name" value="CRIB_dom"/>
</dbReference>
<evidence type="ECO:0000313" key="4">
    <source>
        <dbReference type="Proteomes" id="UP000193560"/>
    </source>
</evidence>
<evidence type="ECO:0000313" key="3">
    <source>
        <dbReference type="EMBL" id="ORZ23577.1"/>
    </source>
</evidence>
<dbReference type="PROSITE" id="PS50108">
    <property type="entry name" value="CRIB"/>
    <property type="match status" value="1"/>
</dbReference>
<evidence type="ECO:0000259" key="2">
    <source>
        <dbReference type="PROSITE" id="PS50108"/>
    </source>
</evidence>
<dbReference type="AlphaFoldDB" id="A0A1X2IX19"/>
<dbReference type="OrthoDB" id="2282959at2759"/>
<feature type="region of interest" description="Disordered" evidence="1">
    <location>
        <begin position="47"/>
        <end position="79"/>
    </location>
</feature>
<dbReference type="STRING" id="90262.A0A1X2IX19"/>
<accession>A0A1X2IX19</accession>
<dbReference type="InterPro" id="IPR036936">
    <property type="entry name" value="CRIB_dom_sf"/>
</dbReference>
<dbReference type="Proteomes" id="UP000193560">
    <property type="component" value="Unassembled WGS sequence"/>
</dbReference>
<dbReference type="Gene3D" id="3.90.810.10">
    <property type="entry name" value="CRIB domain"/>
    <property type="match status" value="1"/>
</dbReference>
<evidence type="ECO:0000256" key="1">
    <source>
        <dbReference type="SAM" id="MobiDB-lite"/>
    </source>
</evidence>
<proteinExistence type="predicted"/>
<organism evidence="3 4">
    <name type="scientific">Absidia repens</name>
    <dbReference type="NCBI Taxonomy" id="90262"/>
    <lineage>
        <taxon>Eukaryota</taxon>
        <taxon>Fungi</taxon>
        <taxon>Fungi incertae sedis</taxon>
        <taxon>Mucoromycota</taxon>
        <taxon>Mucoromycotina</taxon>
        <taxon>Mucoromycetes</taxon>
        <taxon>Mucorales</taxon>
        <taxon>Cunninghamellaceae</taxon>
        <taxon>Absidia</taxon>
    </lineage>
</organism>
<reference evidence="3 4" key="1">
    <citation type="submission" date="2016-07" db="EMBL/GenBank/DDBJ databases">
        <title>Pervasive Adenine N6-methylation of Active Genes in Fungi.</title>
        <authorList>
            <consortium name="DOE Joint Genome Institute"/>
            <person name="Mondo S.J."/>
            <person name="Dannebaum R.O."/>
            <person name="Kuo R.C."/>
            <person name="Labutti K."/>
            <person name="Haridas S."/>
            <person name="Kuo A."/>
            <person name="Salamov A."/>
            <person name="Ahrendt S.R."/>
            <person name="Lipzen A."/>
            <person name="Sullivan W."/>
            <person name="Andreopoulos W.B."/>
            <person name="Clum A."/>
            <person name="Lindquist E."/>
            <person name="Daum C."/>
            <person name="Ramamoorthy G.K."/>
            <person name="Gryganskyi A."/>
            <person name="Culley D."/>
            <person name="Magnuson J.K."/>
            <person name="James T.Y."/>
            <person name="O'Malley M.A."/>
            <person name="Stajich J.E."/>
            <person name="Spatafora J.W."/>
            <person name="Visel A."/>
            <person name="Grigoriev I.V."/>
        </authorList>
    </citation>
    <scope>NUCLEOTIDE SEQUENCE [LARGE SCALE GENOMIC DNA]</scope>
    <source>
        <strain evidence="3 4">NRRL 1336</strain>
    </source>
</reference>
<comment type="caution">
    <text evidence="3">The sequence shown here is derived from an EMBL/GenBank/DDBJ whole genome shotgun (WGS) entry which is preliminary data.</text>
</comment>